<gene>
    <name evidence="1" type="ORF">ASPWEDRAFT_22328</name>
</gene>
<dbReference type="EMBL" id="KV878209">
    <property type="protein sequence ID" value="OJJ40120.1"/>
    <property type="molecule type" value="Genomic_DNA"/>
</dbReference>
<reference evidence="2" key="1">
    <citation type="journal article" date="2017" name="Genome Biol.">
        <title>Comparative genomics reveals high biological diversity and specific adaptations in the industrially and medically important fungal genus Aspergillus.</title>
        <authorList>
            <person name="de Vries R.P."/>
            <person name="Riley R."/>
            <person name="Wiebenga A."/>
            <person name="Aguilar-Osorio G."/>
            <person name="Amillis S."/>
            <person name="Uchima C.A."/>
            <person name="Anderluh G."/>
            <person name="Asadollahi M."/>
            <person name="Askin M."/>
            <person name="Barry K."/>
            <person name="Battaglia E."/>
            <person name="Bayram O."/>
            <person name="Benocci T."/>
            <person name="Braus-Stromeyer S.A."/>
            <person name="Caldana C."/>
            <person name="Canovas D."/>
            <person name="Cerqueira G.C."/>
            <person name="Chen F."/>
            <person name="Chen W."/>
            <person name="Choi C."/>
            <person name="Clum A."/>
            <person name="Dos Santos R.A."/>
            <person name="Damasio A.R."/>
            <person name="Diallinas G."/>
            <person name="Emri T."/>
            <person name="Fekete E."/>
            <person name="Flipphi M."/>
            <person name="Freyberg S."/>
            <person name="Gallo A."/>
            <person name="Gournas C."/>
            <person name="Habgood R."/>
            <person name="Hainaut M."/>
            <person name="Harispe M.L."/>
            <person name="Henrissat B."/>
            <person name="Hilden K.S."/>
            <person name="Hope R."/>
            <person name="Hossain A."/>
            <person name="Karabika E."/>
            <person name="Karaffa L."/>
            <person name="Karanyi Z."/>
            <person name="Krasevec N."/>
            <person name="Kuo A."/>
            <person name="Kusch H."/>
            <person name="LaButti K."/>
            <person name="Lagendijk E.L."/>
            <person name="Lapidus A."/>
            <person name="Levasseur A."/>
            <person name="Lindquist E."/>
            <person name="Lipzen A."/>
            <person name="Logrieco A.F."/>
            <person name="MacCabe A."/>
            <person name="Maekelae M.R."/>
            <person name="Malavazi I."/>
            <person name="Melin P."/>
            <person name="Meyer V."/>
            <person name="Mielnichuk N."/>
            <person name="Miskei M."/>
            <person name="Molnar A.P."/>
            <person name="Mule G."/>
            <person name="Ngan C.Y."/>
            <person name="Orejas M."/>
            <person name="Orosz E."/>
            <person name="Ouedraogo J.P."/>
            <person name="Overkamp K.M."/>
            <person name="Park H.-S."/>
            <person name="Perrone G."/>
            <person name="Piumi F."/>
            <person name="Punt P.J."/>
            <person name="Ram A.F."/>
            <person name="Ramon A."/>
            <person name="Rauscher S."/>
            <person name="Record E."/>
            <person name="Riano-Pachon D.M."/>
            <person name="Robert V."/>
            <person name="Roehrig J."/>
            <person name="Ruller R."/>
            <person name="Salamov A."/>
            <person name="Salih N.S."/>
            <person name="Samson R.A."/>
            <person name="Sandor E."/>
            <person name="Sanguinetti M."/>
            <person name="Schuetze T."/>
            <person name="Sepcic K."/>
            <person name="Shelest E."/>
            <person name="Sherlock G."/>
            <person name="Sophianopoulou V."/>
            <person name="Squina F.M."/>
            <person name="Sun H."/>
            <person name="Susca A."/>
            <person name="Todd R.B."/>
            <person name="Tsang A."/>
            <person name="Unkles S.E."/>
            <person name="van de Wiele N."/>
            <person name="van Rossen-Uffink D."/>
            <person name="Oliveira J.V."/>
            <person name="Vesth T.C."/>
            <person name="Visser J."/>
            <person name="Yu J.-H."/>
            <person name="Zhou M."/>
            <person name="Andersen M.R."/>
            <person name="Archer D.B."/>
            <person name="Baker S.E."/>
            <person name="Benoit I."/>
            <person name="Brakhage A.A."/>
            <person name="Braus G.H."/>
            <person name="Fischer R."/>
            <person name="Frisvad J.C."/>
            <person name="Goldman G.H."/>
            <person name="Houbraken J."/>
            <person name="Oakley B."/>
            <person name="Pocsi I."/>
            <person name="Scazzocchio C."/>
            <person name="Seiboth B."/>
            <person name="vanKuyk P.A."/>
            <person name="Wortman J."/>
            <person name="Dyer P.S."/>
            <person name="Grigoriev I.V."/>
        </authorList>
    </citation>
    <scope>NUCLEOTIDE SEQUENCE [LARGE SCALE GENOMIC DNA]</scope>
    <source>
        <strain evidence="2">DTO 134E9</strain>
    </source>
</reference>
<evidence type="ECO:0000313" key="2">
    <source>
        <dbReference type="Proteomes" id="UP000184383"/>
    </source>
</evidence>
<dbReference type="RefSeq" id="XP_040693796.1">
    <property type="nucleotide sequence ID" value="XM_040832324.1"/>
</dbReference>
<keyword evidence="2" id="KW-1185">Reference proteome</keyword>
<dbReference type="AlphaFoldDB" id="A0A1L9RYS9"/>
<sequence>MASHTVRMKLIYNAPSSTMTRGIWLVITSPSIFKVLCYLVPFTVVVPSVAFRSYTTAGDTVGPFNGAPVSVELQTTMTITVKMKKSLIYAEGRYSDKFQQI</sequence>
<dbReference type="VEuPathDB" id="FungiDB:ASPWEDRAFT_22328"/>
<evidence type="ECO:0000313" key="1">
    <source>
        <dbReference type="EMBL" id="OJJ40120.1"/>
    </source>
</evidence>
<dbReference type="GeneID" id="63748172"/>
<protein>
    <submittedName>
        <fullName evidence="1">Uncharacterized protein</fullName>
    </submittedName>
</protein>
<organism evidence="1 2">
    <name type="scientific">Aspergillus wentii DTO 134E9</name>
    <dbReference type="NCBI Taxonomy" id="1073089"/>
    <lineage>
        <taxon>Eukaryota</taxon>
        <taxon>Fungi</taxon>
        <taxon>Dikarya</taxon>
        <taxon>Ascomycota</taxon>
        <taxon>Pezizomycotina</taxon>
        <taxon>Eurotiomycetes</taxon>
        <taxon>Eurotiomycetidae</taxon>
        <taxon>Eurotiales</taxon>
        <taxon>Aspergillaceae</taxon>
        <taxon>Aspergillus</taxon>
        <taxon>Aspergillus subgen. Cremei</taxon>
    </lineage>
</organism>
<name>A0A1L9RYS9_ASPWE</name>
<proteinExistence type="predicted"/>
<dbReference type="Proteomes" id="UP000184383">
    <property type="component" value="Unassembled WGS sequence"/>
</dbReference>
<accession>A0A1L9RYS9</accession>